<dbReference type="AlphaFoldDB" id="A0A2G1VRS5"/>
<organism evidence="1 2">
    <name type="scientific">Leeuwenhoekiella nanhaiensis</name>
    <dbReference type="NCBI Taxonomy" id="1655491"/>
    <lineage>
        <taxon>Bacteria</taxon>
        <taxon>Pseudomonadati</taxon>
        <taxon>Bacteroidota</taxon>
        <taxon>Flavobacteriia</taxon>
        <taxon>Flavobacteriales</taxon>
        <taxon>Flavobacteriaceae</taxon>
        <taxon>Leeuwenhoekiella</taxon>
    </lineage>
</organism>
<evidence type="ECO:0000313" key="2">
    <source>
        <dbReference type="Proteomes" id="UP000229433"/>
    </source>
</evidence>
<protein>
    <submittedName>
        <fullName evidence="1">Uncharacterized protein</fullName>
    </submittedName>
</protein>
<sequence length="172" mass="19936">MRFVFLSLLFVILNSCQNDSIRGNWGKCNPDGGYWNYTLTDSILVLAVKKPNPFIEICNVTYIDEGIIISDAKQTEIKLMTNPDTLKILFISSDSLRLQSTQTGDQFELSKADFRLDPIDFNNYKSWKKESLAKFDEYAARVNCAELEEDIRSLNLDEFKEEEIKIYVRDNH</sequence>
<name>A0A2G1VRS5_9FLAO</name>
<evidence type="ECO:0000313" key="1">
    <source>
        <dbReference type="EMBL" id="PHQ29445.1"/>
    </source>
</evidence>
<dbReference type="EMBL" id="NQXA01000004">
    <property type="protein sequence ID" value="PHQ29445.1"/>
    <property type="molecule type" value="Genomic_DNA"/>
</dbReference>
<gene>
    <name evidence="1" type="ORF">CJ305_08990</name>
</gene>
<comment type="caution">
    <text evidence="1">The sequence shown here is derived from an EMBL/GenBank/DDBJ whole genome shotgun (WGS) entry which is preliminary data.</text>
</comment>
<dbReference type="Proteomes" id="UP000229433">
    <property type="component" value="Unassembled WGS sequence"/>
</dbReference>
<accession>A0A2G1VRS5</accession>
<dbReference type="RefSeq" id="WP_099645945.1">
    <property type="nucleotide sequence ID" value="NZ_KZ319290.1"/>
</dbReference>
<reference evidence="1 2" key="1">
    <citation type="submission" date="2017-08" db="EMBL/GenBank/DDBJ databases">
        <title>The whole genome shortgun sequences of strain Leeuwenhoekiella nanhaiensis G18 from the South China Sea.</title>
        <authorList>
            <person name="Liu Q."/>
        </authorList>
    </citation>
    <scope>NUCLEOTIDE SEQUENCE [LARGE SCALE GENOMIC DNA]</scope>
    <source>
        <strain evidence="1 2">G18</strain>
    </source>
</reference>
<proteinExistence type="predicted"/>
<keyword evidence="2" id="KW-1185">Reference proteome</keyword>